<organism evidence="2 3">
    <name type="scientific">Apatococcus fuscideae</name>
    <dbReference type="NCBI Taxonomy" id="2026836"/>
    <lineage>
        <taxon>Eukaryota</taxon>
        <taxon>Viridiplantae</taxon>
        <taxon>Chlorophyta</taxon>
        <taxon>core chlorophytes</taxon>
        <taxon>Trebouxiophyceae</taxon>
        <taxon>Chlorellales</taxon>
        <taxon>Chlorellaceae</taxon>
        <taxon>Apatococcus</taxon>
    </lineage>
</organism>
<gene>
    <name evidence="2" type="ORF">WJX84_008790</name>
</gene>
<protein>
    <submittedName>
        <fullName evidence="2">Uncharacterized protein</fullName>
    </submittedName>
</protein>
<keyword evidence="1" id="KW-0732">Signal</keyword>
<dbReference type="InterPro" id="IPR011989">
    <property type="entry name" value="ARM-like"/>
</dbReference>
<feature type="signal peptide" evidence="1">
    <location>
        <begin position="1"/>
        <end position="24"/>
    </location>
</feature>
<dbReference type="AlphaFoldDB" id="A0AAW1T4N5"/>
<evidence type="ECO:0000313" key="3">
    <source>
        <dbReference type="Proteomes" id="UP001485043"/>
    </source>
</evidence>
<proteinExistence type="predicted"/>
<dbReference type="EMBL" id="JALJOV010000439">
    <property type="protein sequence ID" value="KAK9863709.1"/>
    <property type="molecule type" value="Genomic_DNA"/>
</dbReference>
<name>A0AAW1T4N5_9CHLO</name>
<accession>A0AAW1T4N5</accession>
<evidence type="ECO:0000313" key="2">
    <source>
        <dbReference type="EMBL" id="KAK9863709.1"/>
    </source>
</evidence>
<dbReference type="InterPro" id="IPR016024">
    <property type="entry name" value="ARM-type_fold"/>
</dbReference>
<evidence type="ECO:0000256" key="1">
    <source>
        <dbReference type="SAM" id="SignalP"/>
    </source>
</evidence>
<dbReference type="Gene3D" id="1.25.10.10">
    <property type="entry name" value="Leucine-rich Repeat Variant"/>
    <property type="match status" value="1"/>
</dbReference>
<dbReference type="Proteomes" id="UP001485043">
    <property type="component" value="Unassembled WGS sequence"/>
</dbReference>
<reference evidence="2 3" key="1">
    <citation type="journal article" date="2024" name="Nat. Commun.">
        <title>Phylogenomics reveals the evolutionary origins of lichenization in chlorophyte algae.</title>
        <authorList>
            <person name="Puginier C."/>
            <person name="Libourel C."/>
            <person name="Otte J."/>
            <person name="Skaloud P."/>
            <person name="Haon M."/>
            <person name="Grisel S."/>
            <person name="Petersen M."/>
            <person name="Berrin J.G."/>
            <person name="Delaux P.M."/>
            <person name="Dal Grande F."/>
            <person name="Keller J."/>
        </authorList>
    </citation>
    <scope>NUCLEOTIDE SEQUENCE [LARGE SCALE GENOMIC DNA]</scope>
    <source>
        <strain evidence="2 3">SAG 2523</strain>
    </source>
</reference>
<keyword evidence="3" id="KW-1185">Reference proteome</keyword>
<feature type="chain" id="PRO_5043318142" evidence="1">
    <location>
        <begin position="25"/>
        <end position="410"/>
    </location>
</feature>
<dbReference type="SUPFAM" id="SSF48371">
    <property type="entry name" value="ARM repeat"/>
    <property type="match status" value="1"/>
</dbReference>
<comment type="caution">
    <text evidence="2">The sequence shown here is derived from an EMBL/GenBank/DDBJ whole genome shotgun (WGS) entry which is preliminary data.</text>
</comment>
<sequence length="410" mass="43576">MRPGHLRLWHFLKLSLRRTSVSSGAHASTWVPAASANLVAQRSAVAASQATSALFQGTLCFAAAAVIGSTVMASWQPAHCIEDKLEPGVLKELAHDLSSSLNADRERAVSMLSSLTPFLEHHEAMLHAGVLPCLMQAVEDQEMVPQVRVLALCCAADLMKDSAAHEETVHSQSFLSVVMAALQSEGTWGEGPEDGLMARSHASRLLSELCSDGRCHPILIREGAAGLLVKRGAELAVEGEKAGSRYTSLSAAPANMNTILSVEEERYLSASLFGLASSTSGRDALATAEAKIIKGMALWTHSRDPILQRYGAIGRIAEMGGEAALTIGKHGAAIALTSMLTQKQEGQSDGVHRGVQRCAIRSMHACSRCPPLRQGLLASQANLALQELLSQPGLSQELQQMVQATLQQLA</sequence>